<comment type="caution">
    <text evidence="7">The sequence shown here is derived from an EMBL/GenBank/DDBJ whole genome shotgun (WGS) entry which is preliminary data.</text>
</comment>
<dbReference type="InterPro" id="IPR029149">
    <property type="entry name" value="Creatin/AminoP/Spt16_N"/>
</dbReference>
<dbReference type="InterPro" id="IPR032416">
    <property type="entry name" value="Peptidase_M24_C"/>
</dbReference>
<dbReference type="Gene3D" id="3.90.230.10">
    <property type="entry name" value="Creatinase/methionine aminopeptidase superfamily"/>
    <property type="match status" value="1"/>
</dbReference>
<dbReference type="Pfam" id="PF16189">
    <property type="entry name" value="Creatinase_N_2"/>
    <property type="match status" value="1"/>
</dbReference>
<dbReference type="GO" id="GO:0046872">
    <property type="term" value="F:metal ion binding"/>
    <property type="evidence" value="ECO:0007669"/>
    <property type="project" value="UniProtKB-KW"/>
</dbReference>
<dbReference type="SUPFAM" id="SSF55920">
    <property type="entry name" value="Creatinase/aminopeptidase"/>
    <property type="match status" value="1"/>
</dbReference>
<comment type="similarity">
    <text evidence="1">Belongs to the peptidase M24B family.</text>
</comment>
<dbReference type="Proteomes" id="UP000717835">
    <property type="component" value="Unassembled WGS sequence"/>
</dbReference>
<dbReference type="InterPro" id="IPR000994">
    <property type="entry name" value="Pept_M24"/>
</dbReference>
<dbReference type="Gene3D" id="3.40.350.10">
    <property type="entry name" value="Creatinase/prolidase N-terminal domain"/>
    <property type="match status" value="2"/>
</dbReference>
<evidence type="ECO:0000313" key="7">
    <source>
        <dbReference type="EMBL" id="HJF92698.1"/>
    </source>
</evidence>
<proteinExistence type="inferred from homology"/>
<feature type="domain" description="Peptidase M24" evidence="4">
    <location>
        <begin position="311"/>
        <end position="522"/>
    </location>
</feature>
<evidence type="ECO:0000313" key="8">
    <source>
        <dbReference type="Proteomes" id="UP000717835"/>
    </source>
</evidence>
<dbReference type="Pfam" id="PF01321">
    <property type="entry name" value="Creatinase_N"/>
    <property type="match status" value="1"/>
</dbReference>
<gene>
    <name evidence="7" type="ORF">K8W02_09995</name>
</gene>
<dbReference type="InterPro" id="IPR033740">
    <property type="entry name" value="Pept_M24B"/>
</dbReference>
<sequence>MNTTIQERIRALRAWMKQAGVEAFVIPSTDPHLSEYVAPHWQSREWISGFTGSAGTVVVTLEKAGLWTDSRYFLQAASQLEGTGIDLYREMLPETPSIPAFLCAELKEGQTVGIDGTVFSTEAARSLKEELAATRIAVKSLPDPMDDIWTDRPPLPQAPAFIHEIKYAGRTCAQKLEAVRAEMRRAGAQCLLLSALDEIAWTLNLRGSDVHCNPVVVSYLLIGEQEACYFIEPQKLTSSVRAYLEGNGVACLPYADILAHLQELPAGSLMLEPGKTNYAVRSAIPQQCRVIEAASPVALLKAVRNEQEIAGLRQAMQRDGVALVKFLKWLEEAVPQGHETEISIDRKLHELRAAQPLYMGESFDTIAGYGAHAAIVHYEATPETDIPLEPRGFLLLDSGAQYLDGTTDITRTIALGPLTEEEKTNYTLILKGHIDLAMAVFPEGTRGAQLDVLARMPIWQHRMNFLHGTGHGVGHFLNVHEGPQSIRMNENPVTLHVGMLTSNEPGVYKAGSHGIRTENLVLTVPAGEGLFGRYLKFETVTLCPICTRGIVRELLTPTEIDWLNQYHRRVYEQLSPSLDEDERLWLEKACKSI</sequence>
<dbReference type="CDD" id="cd01085">
    <property type="entry name" value="APP"/>
    <property type="match status" value="1"/>
</dbReference>
<dbReference type="Pfam" id="PF00557">
    <property type="entry name" value="Peptidase_M24"/>
    <property type="match status" value="1"/>
</dbReference>
<evidence type="ECO:0000259" key="6">
    <source>
        <dbReference type="Pfam" id="PF16188"/>
    </source>
</evidence>
<dbReference type="GO" id="GO:0005737">
    <property type="term" value="C:cytoplasm"/>
    <property type="evidence" value="ECO:0007669"/>
    <property type="project" value="UniProtKB-ARBA"/>
</dbReference>
<protein>
    <submittedName>
        <fullName evidence="7">Aminopeptidase P family protein</fullName>
    </submittedName>
</protein>
<organism evidence="7 8">
    <name type="scientific">Mediterranea massiliensis</name>
    <dbReference type="NCBI Taxonomy" id="1841865"/>
    <lineage>
        <taxon>Bacteria</taxon>
        <taxon>Pseudomonadati</taxon>
        <taxon>Bacteroidota</taxon>
        <taxon>Bacteroidia</taxon>
        <taxon>Bacteroidales</taxon>
        <taxon>Bacteroidaceae</taxon>
        <taxon>Mediterranea</taxon>
    </lineage>
</organism>
<keyword evidence="7" id="KW-0645">Protease</keyword>
<dbReference type="FunFam" id="3.40.350.10:FF:000003">
    <property type="entry name" value="Xaa-pro aminopeptidase P"/>
    <property type="match status" value="1"/>
</dbReference>
<dbReference type="RefSeq" id="WP_022020002.1">
    <property type="nucleotide sequence ID" value="NZ_DYVX01000080.1"/>
</dbReference>
<keyword evidence="7" id="KW-0031">Aminopeptidase</keyword>
<dbReference type="FunFam" id="3.90.230.10:FF:000009">
    <property type="entry name" value="xaa-Pro aminopeptidase 2"/>
    <property type="match status" value="1"/>
</dbReference>
<dbReference type="PANTHER" id="PTHR43763:SF6">
    <property type="entry name" value="XAA-PRO AMINOPEPTIDASE 1"/>
    <property type="match status" value="1"/>
</dbReference>
<dbReference type="InterPro" id="IPR036005">
    <property type="entry name" value="Creatinase/aminopeptidase-like"/>
</dbReference>
<dbReference type="GO" id="GO:0070006">
    <property type="term" value="F:metalloaminopeptidase activity"/>
    <property type="evidence" value="ECO:0007669"/>
    <property type="project" value="InterPro"/>
</dbReference>
<reference evidence="7" key="2">
    <citation type="submission" date="2021-09" db="EMBL/GenBank/DDBJ databases">
        <authorList>
            <person name="Gilroy R."/>
        </authorList>
    </citation>
    <scope>NUCLEOTIDE SEQUENCE</scope>
    <source>
        <strain evidence="7">CHK55-1828</strain>
    </source>
</reference>
<feature type="domain" description="Creatinase N-terminal" evidence="5">
    <location>
        <begin position="8"/>
        <end position="134"/>
    </location>
</feature>
<accession>A0A921HXX4</accession>
<evidence type="ECO:0000256" key="2">
    <source>
        <dbReference type="ARBA" id="ARBA00022723"/>
    </source>
</evidence>
<evidence type="ECO:0000259" key="5">
    <source>
        <dbReference type="Pfam" id="PF01321"/>
    </source>
</evidence>
<dbReference type="InterPro" id="IPR050422">
    <property type="entry name" value="X-Pro_aminopeptidase_P"/>
</dbReference>
<dbReference type="PANTHER" id="PTHR43763">
    <property type="entry name" value="XAA-PRO AMINOPEPTIDASE 1"/>
    <property type="match status" value="1"/>
</dbReference>
<evidence type="ECO:0000256" key="1">
    <source>
        <dbReference type="ARBA" id="ARBA00008766"/>
    </source>
</evidence>
<dbReference type="Pfam" id="PF16188">
    <property type="entry name" value="Peptidase_M24_C"/>
    <property type="match status" value="1"/>
</dbReference>
<evidence type="ECO:0000256" key="3">
    <source>
        <dbReference type="ARBA" id="ARBA00022801"/>
    </source>
</evidence>
<keyword evidence="2" id="KW-0479">Metal-binding</keyword>
<keyword evidence="3" id="KW-0378">Hydrolase</keyword>
<evidence type="ECO:0000259" key="4">
    <source>
        <dbReference type="Pfam" id="PF00557"/>
    </source>
</evidence>
<reference evidence="7" key="1">
    <citation type="journal article" date="2021" name="PeerJ">
        <title>Extensive microbial diversity within the chicken gut microbiome revealed by metagenomics and culture.</title>
        <authorList>
            <person name="Gilroy R."/>
            <person name="Ravi A."/>
            <person name="Getino M."/>
            <person name="Pursley I."/>
            <person name="Horton D.L."/>
            <person name="Alikhan N.F."/>
            <person name="Baker D."/>
            <person name="Gharbi K."/>
            <person name="Hall N."/>
            <person name="Watson M."/>
            <person name="Adriaenssens E.M."/>
            <person name="Foster-Nyarko E."/>
            <person name="Jarju S."/>
            <person name="Secka A."/>
            <person name="Antonio M."/>
            <person name="Oren A."/>
            <person name="Chaudhuri R.R."/>
            <person name="La Ragione R."/>
            <person name="Hildebrand F."/>
            <person name="Pallen M.J."/>
        </authorList>
    </citation>
    <scope>NUCLEOTIDE SEQUENCE</scope>
    <source>
        <strain evidence="7">CHK55-1828</strain>
    </source>
</reference>
<dbReference type="SUPFAM" id="SSF53092">
    <property type="entry name" value="Creatinase/prolidase N-terminal domain"/>
    <property type="match status" value="1"/>
</dbReference>
<name>A0A921HXX4_9BACT</name>
<dbReference type="EMBL" id="DYVX01000080">
    <property type="protein sequence ID" value="HJF92698.1"/>
    <property type="molecule type" value="Genomic_DNA"/>
</dbReference>
<dbReference type="AlphaFoldDB" id="A0A921HXX4"/>
<feature type="domain" description="Peptidase M24 C-terminal" evidence="6">
    <location>
        <begin position="534"/>
        <end position="593"/>
    </location>
</feature>
<dbReference type="InterPro" id="IPR000587">
    <property type="entry name" value="Creatinase_N"/>
</dbReference>